<keyword evidence="2" id="KW-1185">Reference proteome</keyword>
<evidence type="ECO:0000313" key="1">
    <source>
        <dbReference type="EMBL" id="SDD85005.1"/>
    </source>
</evidence>
<evidence type="ECO:0000313" key="2">
    <source>
        <dbReference type="Proteomes" id="UP000198949"/>
    </source>
</evidence>
<dbReference type="Proteomes" id="UP000198949">
    <property type="component" value="Unassembled WGS sequence"/>
</dbReference>
<dbReference type="AlphaFoldDB" id="A0A1G6Y5Y0"/>
<organism evidence="1 2">
    <name type="scientific">Glycomyces harbinensis</name>
    <dbReference type="NCBI Taxonomy" id="58114"/>
    <lineage>
        <taxon>Bacteria</taxon>
        <taxon>Bacillati</taxon>
        <taxon>Actinomycetota</taxon>
        <taxon>Actinomycetes</taxon>
        <taxon>Glycomycetales</taxon>
        <taxon>Glycomycetaceae</taxon>
        <taxon>Glycomyces</taxon>
    </lineage>
</organism>
<accession>A0A1G6Y5Y0</accession>
<gene>
    <name evidence="1" type="ORF">SAMN05216270_108117</name>
</gene>
<dbReference type="RefSeq" id="WP_091036415.1">
    <property type="nucleotide sequence ID" value="NZ_FNAD01000008.1"/>
</dbReference>
<protein>
    <submittedName>
        <fullName evidence="1">Uncharacterized protein</fullName>
    </submittedName>
</protein>
<dbReference type="EMBL" id="FNAD01000008">
    <property type="protein sequence ID" value="SDD85005.1"/>
    <property type="molecule type" value="Genomic_DNA"/>
</dbReference>
<proteinExistence type="predicted"/>
<sequence length="245" mass="26887">MITRLAESLGYRVLEVEDGDGTLAIGGHDGASSLSVGWRPLIVEGYTGSGSIDRFAIRTRDAGLRGALRTLRALLRKPVENADPVELARPILGLLQPGHYGVRVWPDANVHIEPFGENGSAWWYPDEPIGTEGTAIIPTDLWPPHDADTLDAYTASIERGERPLAVTLRSEPPGDEEDCAAFLLDGHHKLAAYRRTGIRPHFLDIARLADRRPCAPGDLRDVIDGDAKLEQSAANLMRYLEDKQR</sequence>
<dbReference type="OrthoDB" id="5175328at2"/>
<name>A0A1G6Y5Y0_9ACTN</name>
<reference evidence="2" key="1">
    <citation type="submission" date="2016-10" db="EMBL/GenBank/DDBJ databases">
        <authorList>
            <person name="Varghese N."/>
            <person name="Submissions S."/>
        </authorList>
    </citation>
    <scope>NUCLEOTIDE SEQUENCE [LARGE SCALE GENOMIC DNA]</scope>
    <source>
        <strain evidence="2">CGMCC 4.3516</strain>
    </source>
</reference>